<protein>
    <submittedName>
        <fullName evidence="5">AraC family transcriptional regulator</fullName>
    </submittedName>
</protein>
<evidence type="ECO:0000256" key="3">
    <source>
        <dbReference type="ARBA" id="ARBA00023163"/>
    </source>
</evidence>
<name>A0A1B8ZLS1_9FLAO</name>
<reference evidence="5 6" key="1">
    <citation type="submission" date="2016-07" db="EMBL/GenBank/DDBJ databases">
        <authorList>
            <person name="Jeong J.-J."/>
            <person name="Kim D.W."/>
            <person name="Sang M.K."/>
            <person name="Choi I.-G."/>
            <person name="Kim K.D."/>
        </authorList>
    </citation>
    <scope>NUCLEOTIDE SEQUENCE [LARGE SCALE GENOMIC DNA]</scope>
    <source>
        <strain evidence="5 6">UTM-3</strain>
    </source>
</reference>
<sequence>MELFPIIDIQDFRAKQLSGNENFSYSEIKGIHHIERPHRHHFFLLALFEKAGGIHTIDFNEYKIGNRQIHILFPKQVHTWNLEEHTIGYQLMVDREHFEKFSSNFPFSFAYYHRNPVISLSESVFNTLLYEFKAIQNELSDQDFLPEVIHARTAVIISMVSKEIKRLFSERESNQYSTRVVKFHELVEEFFREEKSISFYAEKLNISTSYLTKICRAQLQTSPTQLILQRTLLEAKRLLKSTDLSIKEIAFDLGFIDAPYFSNFFKQHIGITPKQFRDN</sequence>
<dbReference type="Proteomes" id="UP000092651">
    <property type="component" value="Unassembled WGS sequence"/>
</dbReference>
<organism evidence="5 6">
    <name type="scientific">Chryseobacterium artocarpi</name>
    <dbReference type="NCBI Taxonomy" id="1414727"/>
    <lineage>
        <taxon>Bacteria</taxon>
        <taxon>Pseudomonadati</taxon>
        <taxon>Bacteroidota</taxon>
        <taxon>Flavobacteriia</taxon>
        <taxon>Flavobacteriales</taxon>
        <taxon>Weeksellaceae</taxon>
        <taxon>Chryseobacterium group</taxon>
        <taxon>Chryseobacterium</taxon>
    </lineage>
</organism>
<keyword evidence="1" id="KW-0805">Transcription regulation</keyword>
<dbReference type="SUPFAM" id="SSF51215">
    <property type="entry name" value="Regulatory protein AraC"/>
    <property type="match status" value="1"/>
</dbReference>
<gene>
    <name evidence="5" type="ORF">BBI01_10515</name>
</gene>
<keyword evidence="6" id="KW-1185">Reference proteome</keyword>
<dbReference type="InterPro" id="IPR018060">
    <property type="entry name" value="HTH_AraC"/>
</dbReference>
<dbReference type="PROSITE" id="PS01124">
    <property type="entry name" value="HTH_ARAC_FAMILY_2"/>
    <property type="match status" value="1"/>
</dbReference>
<dbReference type="GO" id="GO:0043565">
    <property type="term" value="F:sequence-specific DNA binding"/>
    <property type="evidence" value="ECO:0007669"/>
    <property type="project" value="InterPro"/>
</dbReference>
<dbReference type="RefSeq" id="WP_065394759.1">
    <property type="nucleotide sequence ID" value="NZ_JBOFOB010000356.1"/>
</dbReference>
<keyword evidence="3" id="KW-0804">Transcription</keyword>
<accession>A0A1B8ZLS1</accession>
<evidence type="ECO:0000256" key="1">
    <source>
        <dbReference type="ARBA" id="ARBA00023015"/>
    </source>
</evidence>
<dbReference type="PANTHER" id="PTHR43280:SF32">
    <property type="entry name" value="TRANSCRIPTIONAL REGULATORY PROTEIN"/>
    <property type="match status" value="1"/>
</dbReference>
<evidence type="ECO:0000313" key="6">
    <source>
        <dbReference type="Proteomes" id="UP000092651"/>
    </source>
</evidence>
<dbReference type="InterPro" id="IPR037923">
    <property type="entry name" value="HTH-like"/>
</dbReference>
<dbReference type="PRINTS" id="PR00032">
    <property type="entry name" value="HTHARAC"/>
</dbReference>
<dbReference type="GO" id="GO:0003700">
    <property type="term" value="F:DNA-binding transcription factor activity"/>
    <property type="evidence" value="ECO:0007669"/>
    <property type="project" value="InterPro"/>
</dbReference>
<dbReference type="PANTHER" id="PTHR43280">
    <property type="entry name" value="ARAC-FAMILY TRANSCRIPTIONAL REGULATOR"/>
    <property type="match status" value="1"/>
</dbReference>
<keyword evidence="2" id="KW-0238">DNA-binding</keyword>
<comment type="caution">
    <text evidence="5">The sequence shown here is derived from an EMBL/GenBank/DDBJ whole genome shotgun (WGS) entry which is preliminary data.</text>
</comment>
<dbReference type="InterPro" id="IPR020449">
    <property type="entry name" value="Tscrpt_reg_AraC-type_HTH"/>
</dbReference>
<proteinExistence type="predicted"/>
<dbReference type="InterPro" id="IPR009057">
    <property type="entry name" value="Homeodomain-like_sf"/>
</dbReference>
<dbReference type="Pfam" id="PF12833">
    <property type="entry name" value="HTH_18"/>
    <property type="match status" value="1"/>
</dbReference>
<evidence type="ECO:0000256" key="2">
    <source>
        <dbReference type="ARBA" id="ARBA00023125"/>
    </source>
</evidence>
<dbReference type="SMART" id="SM00342">
    <property type="entry name" value="HTH_ARAC"/>
    <property type="match status" value="1"/>
</dbReference>
<feature type="domain" description="HTH araC/xylS-type" evidence="4">
    <location>
        <begin position="181"/>
        <end position="279"/>
    </location>
</feature>
<evidence type="ECO:0000313" key="5">
    <source>
        <dbReference type="EMBL" id="OCA72540.1"/>
    </source>
</evidence>
<dbReference type="Gene3D" id="1.10.10.60">
    <property type="entry name" value="Homeodomain-like"/>
    <property type="match status" value="1"/>
</dbReference>
<dbReference type="EMBL" id="MAYH01000023">
    <property type="protein sequence ID" value="OCA72540.1"/>
    <property type="molecule type" value="Genomic_DNA"/>
</dbReference>
<dbReference type="OrthoDB" id="1096411at2"/>
<dbReference type="SUPFAM" id="SSF46689">
    <property type="entry name" value="Homeodomain-like"/>
    <property type="match status" value="1"/>
</dbReference>
<evidence type="ECO:0000259" key="4">
    <source>
        <dbReference type="PROSITE" id="PS01124"/>
    </source>
</evidence>
<dbReference type="AlphaFoldDB" id="A0A1B8ZLS1"/>